<sequence length="201" mass="22610">MAEKLYIFVDESGHHSRGEHYTVASCWCLSKNSPQNVLNNARRELTRYISNTDGFGEVGELKGTQLPKDKIGSFLETFERFIYDDGTVADPPYPWQDSRPLRCSYHDCNPELGKQILSKYMPEVDAPGALQRLALARILSPLTDADTIDLETVSEIHLVPDAHVWETPADEVCELLEDNDGPAIEMETRDSSQTPESKLLI</sequence>
<name>A0ABD5WTX7_9EURY</name>
<evidence type="ECO:0000256" key="1">
    <source>
        <dbReference type="SAM" id="MobiDB-lite"/>
    </source>
</evidence>
<dbReference type="AlphaFoldDB" id="A0ABD5WTX7"/>
<dbReference type="RefSeq" id="WP_382210277.1">
    <property type="nucleotide sequence ID" value="NZ_JBHSZH010000005.1"/>
</dbReference>
<evidence type="ECO:0000313" key="2">
    <source>
        <dbReference type="EMBL" id="MFC7082185.1"/>
    </source>
</evidence>
<gene>
    <name evidence="2" type="ORF">ACFQJ6_20945</name>
</gene>
<evidence type="ECO:0008006" key="4">
    <source>
        <dbReference type="Google" id="ProtNLM"/>
    </source>
</evidence>
<dbReference type="EMBL" id="JBHSZH010000005">
    <property type="protein sequence ID" value="MFC7082185.1"/>
    <property type="molecule type" value="Genomic_DNA"/>
</dbReference>
<accession>A0ABD5WTX7</accession>
<feature type="compositionally biased region" description="Polar residues" evidence="1">
    <location>
        <begin position="191"/>
        <end position="201"/>
    </location>
</feature>
<evidence type="ECO:0000313" key="3">
    <source>
        <dbReference type="Proteomes" id="UP001596407"/>
    </source>
</evidence>
<reference evidence="2 3" key="1">
    <citation type="journal article" date="2019" name="Int. J. Syst. Evol. Microbiol.">
        <title>The Global Catalogue of Microorganisms (GCM) 10K type strain sequencing project: providing services to taxonomists for standard genome sequencing and annotation.</title>
        <authorList>
            <consortium name="The Broad Institute Genomics Platform"/>
            <consortium name="The Broad Institute Genome Sequencing Center for Infectious Disease"/>
            <person name="Wu L."/>
            <person name="Ma J."/>
        </authorList>
    </citation>
    <scope>NUCLEOTIDE SEQUENCE [LARGE SCALE GENOMIC DNA]</scope>
    <source>
        <strain evidence="2 3">DT72</strain>
    </source>
</reference>
<feature type="region of interest" description="Disordered" evidence="1">
    <location>
        <begin position="180"/>
        <end position="201"/>
    </location>
</feature>
<protein>
    <recommendedName>
        <fullName evidence="4">DUF3800 domain-containing protein</fullName>
    </recommendedName>
</protein>
<keyword evidence="3" id="KW-1185">Reference proteome</keyword>
<proteinExistence type="predicted"/>
<dbReference type="Proteomes" id="UP001596407">
    <property type="component" value="Unassembled WGS sequence"/>
</dbReference>
<comment type="caution">
    <text evidence="2">The sequence shown here is derived from an EMBL/GenBank/DDBJ whole genome shotgun (WGS) entry which is preliminary data.</text>
</comment>
<organism evidence="2 3">
    <name type="scientific">Halorussus caseinilyticus</name>
    <dbReference type="NCBI Taxonomy" id="3034025"/>
    <lineage>
        <taxon>Archaea</taxon>
        <taxon>Methanobacteriati</taxon>
        <taxon>Methanobacteriota</taxon>
        <taxon>Stenosarchaea group</taxon>
        <taxon>Halobacteria</taxon>
        <taxon>Halobacteriales</taxon>
        <taxon>Haladaptataceae</taxon>
        <taxon>Halorussus</taxon>
    </lineage>
</organism>